<reference evidence="3 4" key="1">
    <citation type="submission" date="2023-01" db="EMBL/GenBank/DDBJ databases">
        <title>Analysis of 21 Apiospora genomes using comparative genomics revels a genus with tremendous synthesis potential of carbohydrate active enzymes and secondary metabolites.</title>
        <authorList>
            <person name="Sorensen T."/>
        </authorList>
    </citation>
    <scope>NUCLEOTIDE SEQUENCE [LARGE SCALE GENOMIC DNA]</scope>
    <source>
        <strain evidence="3 4">CBS 114990</strain>
    </source>
</reference>
<evidence type="ECO:0000256" key="1">
    <source>
        <dbReference type="SAM" id="Coils"/>
    </source>
</evidence>
<feature type="region of interest" description="Disordered" evidence="2">
    <location>
        <begin position="1"/>
        <end position="87"/>
    </location>
</feature>
<organism evidence="3 4">
    <name type="scientific">Apiospora hydei</name>
    <dbReference type="NCBI Taxonomy" id="1337664"/>
    <lineage>
        <taxon>Eukaryota</taxon>
        <taxon>Fungi</taxon>
        <taxon>Dikarya</taxon>
        <taxon>Ascomycota</taxon>
        <taxon>Pezizomycotina</taxon>
        <taxon>Sordariomycetes</taxon>
        <taxon>Xylariomycetidae</taxon>
        <taxon>Amphisphaeriales</taxon>
        <taxon>Apiosporaceae</taxon>
        <taxon>Apiospora</taxon>
    </lineage>
</organism>
<feature type="compositionally biased region" description="Acidic residues" evidence="2">
    <location>
        <begin position="247"/>
        <end position="263"/>
    </location>
</feature>
<feature type="compositionally biased region" description="Polar residues" evidence="2">
    <location>
        <begin position="136"/>
        <end position="163"/>
    </location>
</feature>
<accession>A0ABR1V389</accession>
<sequence>MTSTTLAQDAPDGIVKSSQSDRAPTLDHHEPDIGANTMSSRHSDCLSDIVTSSSPWDDQEVASTSRRNHPQSQKSSDAESPCSSDEAFHRVASTPFLPSASSANFGYLVKRLATTKHRVQPAPSKRPSEGGDALIYSQQPRRPQTDASNTSSLLGPRVSSSGVDLSDDPLANGSTREFFGPGRPTRDPKKNPPPAQQPLKLQAPPTTSKPGSGTAPSYPDASEGEYEGSSSGRLAAGCDSSLSNSNDDSESDSNSDSDSDSSDEDAKFRRIAEQWSDLRERQQALHSTFSNVGREREALGDVRQKKNQAYNQLRFAINKILRDHPDLDSLFREAERADLRCQQVETNLDTLLDGLEDEQVQLENEQRRFFTAIAQSEPSTTSSSSHPGSRTSLRGIQAERAEVLHPTIQAYDEALQELQLAREFRTNLLVQKKLLEMEGEYIDEGNKEFLQKYNDLQQHAHQEIDRWSQLVNERKKECQEAALFGPNASDTTVDIQLAEGSTRTLAHPLFPLLLSNPAHLLEEPLPQTAMASLRTATSLPPRMPGKKQRVEVASKEFGIETLFIPGKDEGRQEYVNRWLLHKLRLSAMEAELLSSNFQTRLKILDWGQWQRDVLFQWTRDEAATQPMPWPEALSNDYGILGMDIQDLLRTSTHSRISRLSKCGDRTPQMQEQSIVLIAPSAG</sequence>
<keyword evidence="4" id="KW-1185">Reference proteome</keyword>
<feature type="region of interest" description="Disordered" evidence="2">
    <location>
        <begin position="114"/>
        <end position="266"/>
    </location>
</feature>
<protein>
    <submittedName>
        <fullName evidence="3">Uncharacterized protein</fullName>
    </submittedName>
</protein>
<keyword evidence="1" id="KW-0175">Coiled coil</keyword>
<gene>
    <name evidence="3" type="ORF">PG997_012396</name>
</gene>
<name>A0ABR1V389_9PEZI</name>
<feature type="compositionally biased region" description="Polar residues" evidence="2">
    <location>
        <begin position="49"/>
        <end position="75"/>
    </location>
</feature>
<dbReference type="RefSeq" id="XP_066662402.1">
    <property type="nucleotide sequence ID" value="XM_066816710.1"/>
</dbReference>
<feature type="coiled-coil region" evidence="1">
    <location>
        <begin position="327"/>
        <end position="368"/>
    </location>
</feature>
<dbReference type="EMBL" id="JAQQWN010000009">
    <property type="protein sequence ID" value="KAK8065649.1"/>
    <property type="molecule type" value="Genomic_DNA"/>
</dbReference>
<evidence type="ECO:0000256" key="2">
    <source>
        <dbReference type="SAM" id="MobiDB-lite"/>
    </source>
</evidence>
<feature type="compositionally biased region" description="Polar residues" evidence="2">
    <location>
        <begin position="206"/>
        <end position="215"/>
    </location>
</feature>
<proteinExistence type="predicted"/>
<dbReference type="GeneID" id="92049770"/>
<evidence type="ECO:0000313" key="4">
    <source>
        <dbReference type="Proteomes" id="UP001433268"/>
    </source>
</evidence>
<dbReference type="Proteomes" id="UP001433268">
    <property type="component" value="Unassembled WGS sequence"/>
</dbReference>
<evidence type="ECO:0000313" key="3">
    <source>
        <dbReference type="EMBL" id="KAK8065649.1"/>
    </source>
</evidence>
<comment type="caution">
    <text evidence="3">The sequence shown here is derived from an EMBL/GenBank/DDBJ whole genome shotgun (WGS) entry which is preliminary data.</text>
</comment>